<keyword evidence="1" id="KW-0472">Membrane</keyword>
<reference evidence="3 4" key="1">
    <citation type="submission" date="2016-10" db="EMBL/GenBank/DDBJ databases">
        <authorList>
            <person name="de Groot N.N."/>
        </authorList>
    </citation>
    <scope>NUCLEOTIDE SEQUENCE [LARGE SCALE GENOMIC DNA]</scope>
    <source>
        <strain evidence="3 4">GAS522</strain>
    </source>
</reference>
<dbReference type="EMBL" id="FNTI01000001">
    <property type="protein sequence ID" value="SEE47914.1"/>
    <property type="molecule type" value="Genomic_DNA"/>
</dbReference>
<dbReference type="Proteomes" id="UP000183208">
    <property type="component" value="Unassembled WGS sequence"/>
</dbReference>
<keyword evidence="1" id="KW-1133">Transmembrane helix</keyword>
<evidence type="ECO:0000259" key="2">
    <source>
        <dbReference type="Pfam" id="PF03779"/>
    </source>
</evidence>
<feature type="domain" description="SPW repeat-containing integral membrane" evidence="2">
    <location>
        <begin position="13"/>
        <end position="115"/>
    </location>
</feature>
<dbReference type="AlphaFoldDB" id="A0A1M7J625"/>
<dbReference type="InterPro" id="IPR005530">
    <property type="entry name" value="SPW"/>
</dbReference>
<keyword evidence="1" id="KW-0812">Transmembrane</keyword>
<feature type="transmembrane region" description="Helical" evidence="1">
    <location>
        <begin position="101"/>
        <end position="119"/>
    </location>
</feature>
<feature type="transmembrane region" description="Helical" evidence="1">
    <location>
        <begin position="16"/>
        <end position="33"/>
    </location>
</feature>
<feature type="transmembrane region" description="Helical" evidence="1">
    <location>
        <begin position="75"/>
        <end position="94"/>
    </location>
</feature>
<name>A0A1M7J625_9BRAD</name>
<sequence>MSDFRFFSTHRPWEDWFGMLLGGLIVVSPWFPFQSSHETMDAERSWMILNTFVVGMLVFGLAQLEYVALQRWEEVAEIALGLWLIASPFIFGYSGDDMLKIWHASLGAVVVVLGALQLWQDWRLSDQELANHP</sequence>
<proteinExistence type="predicted"/>
<evidence type="ECO:0000313" key="3">
    <source>
        <dbReference type="EMBL" id="SEE47914.1"/>
    </source>
</evidence>
<evidence type="ECO:0000313" key="4">
    <source>
        <dbReference type="Proteomes" id="UP000183208"/>
    </source>
</evidence>
<dbReference type="RefSeq" id="WP_074830159.1">
    <property type="nucleotide sequence ID" value="NZ_FNTI01000001.1"/>
</dbReference>
<evidence type="ECO:0000256" key="1">
    <source>
        <dbReference type="SAM" id="Phobius"/>
    </source>
</evidence>
<dbReference type="OrthoDB" id="8249794at2"/>
<protein>
    <submittedName>
        <fullName evidence="3">SPW repeat-containing protein</fullName>
    </submittedName>
</protein>
<dbReference type="Pfam" id="PF03779">
    <property type="entry name" value="SPW"/>
    <property type="match status" value="1"/>
</dbReference>
<feature type="transmembrane region" description="Helical" evidence="1">
    <location>
        <begin position="45"/>
        <end position="69"/>
    </location>
</feature>
<gene>
    <name evidence="3" type="ORF">SAMN05444171_7661</name>
</gene>
<accession>A0A1M7J625</accession>
<organism evidence="3 4">
    <name type="scientific">Bradyrhizobium lablabi</name>
    <dbReference type="NCBI Taxonomy" id="722472"/>
    <lineage>
        <taxon>Bacteria</taxon>
        <taxon>Pseudomonadati</taxon>
        <taxon>Pseudomonadota</taxon>
        <taxon>Alphaproteobacteria</taxon>
        <taxon>Hyphomicrobiales</taxon>
        <taxon>Nitrobacteraceae</taxon>
        <taxon>Bradyrhizobium</taxon>
    </lineage>
</organism>